<dbReference type="SUPFAM" id="SSF48452">
    <property type="entry name" value="TPR-like"/>
    <property type="match status" value="2"/>
</dbReference>
<dbReference type="Pfam" id="PF13429">
    <property type="entry name" value="TPR_15"/>
    <property type="match status" value="1"/>
</dbReference>
<keyword evidence="3" id="KW-1133">Transmembrane helix</keyword>
<evidence type="ECO:0000313" key="6">
    <source>
        <dbReference type="Proteomes" id="UP000718593"/>
    </source>
</evidence>
<evidence type="ECO:0000259" key="4">
    <source>
        <dbReference type="Pfam" id="PF24604"/>
    </source>
</evidence>
<dbReference type="Proteomes" id="UP000718593">
    <property type="component" value="Unassembled WGS sequence"/>
</dbReference>
<dbReference type="Pfam" id="PF14559">
    <property type="entry name" value="TPR_19"/>
    <property type="match status" value="1"/>
</dbReference>
<keyword evidence="3" id="KW-0812">Transmembrane</keyword>
<reference evidence="5" key="1">
    <citation type="submission" date="2020-04" db="EMBL/GenBank/DDBJ databases">
        <title>Deep metagenomics examines the oral microbiome during advanced dental caries in children, revealing novel taxa and co-occurrences with host molecules.</title>
        <authorList>
            <person name="Baker J.L."/>
            <person name="Morton J.T."/>
            <person name="Dinis M."/>
            <person name="Alvarez R."/>
            <person name="Tran N.C."/>
            <person name="Knight R."/>
            <person name="Edlund A."/>
        </authorList>
    </citation>
    <scope>NUCLEOTIDE SEQUENCE</scope>
    <source>
        <strain evidence="5">JCVI_32_bin.24</strain>
    </source>
</reference>
<dbReference type="EMBL" id="JABZMI010000135">
    <property type="protein sequence ID" value="MBF1164981.1"/>
    <property type="molecule type" value="Genomic_DNA"/>
</dbReference>
<evidence type="ECO:0000256" key="1">
    <source>
        <dbReference type="PROSITE-ProRule" id="PRU00339"/>
    </source>
</evidence>
<name>A0A930BTF8_9RHOO</name>
<evidence type="ECO:0000256" key="2">
    <source>
        <dbReference type="SAM" id="Coils"/>
    </source>
</evidence>
<dbReference type="Pfam" id="PF24604">
    <property type="entry name" value="B-barrel_PelB_C"/>
    <property type="match status" value="1"/>
</dbReference>
<dbReference type="AlphaFoldDB" id="A0A930BTF8"/>
<gene>
    <name evidence="5" type="ORF">HXL68_08060</name>
</gene>
<keyword evidence="3" id="KW-0472">Membrane</keyword>
<protein>
    <submittedName>
        <fullName evidence="5">Tetratricopeptide repeat protein</fullName>
    </submittedName>
</protein>
<dbReference type="InterPro" id="IPR011990">
    <property type="entry name" value="TPR-like_helical_dom_sf"/>
</dbReference>
<evidence type="ECO:0000256" key="3">
    <source>
        <dbReference type="SAM" id="Phobius"/>
    </source>
</evidence>
<dbReference type="Gene3D" id="1.25.40.10">
    <property type="entry name" value="Tetratricopeptide repeat domain"/>
    <property type="match status" value="2"/>
</dbReference>
<accession>A0A930BTF8</accession>
<feature type="transmembrane region" description="Helical" evidence="3">
    <location>
        <begin position="21"/>
        <end position="39"/>
    </location>
</feature>
<feature type="repeat" description="TPR" evidence="1">
    <location>
        <begin position="646"/>
        <end position="679"/>
    </location>
</feature>
<feature type="coiled-coil region" evidence="2">
    <location>
        <begin position="137"/>
        <end position="164"/>
    </location>
</feature>
<organism evidence="5 6">
    <name type="scientific">Dechloromonas agitata</name>
    <dbReference type="NCBI Taxonomy" id="73030"/>
    <lineage>
        <taxon>Bacteria</taxon>
        <taxon>Pseudomonadati</taxon>
        <taxon>Pseudomonadota</taxon>
        <taxon>Betaproteobacteria</taxon>
        <taxon>Rhodocyclales</taxon>
        <taxon>Azonexaceae</taxon>
        <taxon>Dechloromonas</taxon>
    </lineage>
</organism>
<evidence type="ECO:0000313" key="5">
    <source>
        <dbReference type="EMBL" id="MBF1164981.1"/>
    </source>
</evidence>
<feature type="domain" description="PelB C-terminal" evidence="4">
    <location>
        <begin position="954"/>
        <end position="1272"/>
    </location>
</feature>
<comment type="caution">
    <text evidence="5">The sequence shown here is derived from an EMBL/GenBank/DDBJ whole genome shotgun (WGS) entry which is preliminary data.</text>
</comment>
<dbReference type="InterPro" id="IPR057306">
    <property type="entry name" value="B-barrel_PelB_C"/>
</dbReference>
<sequence length="1273" mass="143052">MLPHRSRSAASAAERPFLAPGWLIALLAAIVGLVLFLLYPRTDLERRLAAMPDTALSAAYLANLLRSDPDNPRLRLLLARRQLQMNKLDAARATLQPALDTRDEATRRAAWWILFEISEADYRRLPASATAERTALQRDMLRQMQQLAEQAPSLEQQIELAGKAYQYNAPSLGQALFKALANRLDDPAQASALFARAARDALANGDYRGCAELYLLARSSSPDAQQARRHFHAALRALQSGNQPLAALELGERELGDLAEDPDTLLLLTQLSRAAGRPEVADRYIRRLLKLSLRQQWQALQVARAWGEGAFHHVSEKGTPRGPGIAFDDRIFTLGYEVFLENRKLEDAWQVASAAVRQAPDDLAWRARLARVAEWTARPQVALDNWLKIARATGQDEAWQAVLRLAPGLFDDTALIPALHYQIARQPQDIRLIRELVAAQERLGEPRPAIAYLERLSQRQPRPEVLELLAELAERAGETDTALQAWQRLFADPAQLTAGRALRVAVMLLLKGRSHEALAWLDKARPGAGLNDAGDVDYWRLSGQLAEMQQRDAQAIDAFRRLIEADKAEAGDYDALLRLLNLTAPAEAASIAARAWRQLDEPRYLIQALTLYANRNRWREIGALLRELDPAPNASRRALRRLQSMPEFLRLAGTYQQNTGRLADARRSFEAALRLAPDSTDLQQALLWLLIDSNDAAALRRTLASHELTWRANPALHDALAASHQALSQPQVALQRYLNPRVAAHQDDFLWLMNYADALDQNQQSDRAWRLRRHLLSAEWQAARGERTLHAARQRWLTEEGLDETRRLARARLLLTQRPGDAGLDALRELLRLDSGGHGRYSNAAAETAIGWLQDRAEYSAERAFLWQQYARSRSSPSKRPLWAEITVALAEQDKAASGQLLERFDDSLPRYDRVNAARLVDDLRLAQSAAFETQSEQTDDDPTHQQLTETLFAFSHHAGIDITQRQLGSIDERASTARHHLAITPRLGFAVEWGRIARTVRDNNVFAAAPDEEMASARLLWRQANGETLFRIERRESFDDYTPLQLSQRLRLDDRLSLDLAIGSKLPSLESVALRLAGMKDQQAVSLNYAPTRLDQIQLEHRREDYRMQNGEALGNGRHTGISYSHSLRLDTPDLQVSAFWSTLRFDREALSDSGQAARYYRDLLGSPQKDLYASVTALPANTFVPDSFRFYGLRLSSNLRYAQEYTRAWQPFGSLGLTHRSELGTGYDLRFGLAGSLFGADHLALSGGLAKSGLQTGGQVRELQITYRIHY</sequence>
<dbReference type="InterPro" id="IPR019734">
    <property type="entry name" value="TPR_rpt"/>
</dbReference>
<dbReference type="PROSITE" id="PS50005">
    <property type="entry name" value="TPR"/>
    <property type="match status" value="1"/>
</dbReference>
<keyword evidence="1" id="KW-0802">TPR repeat</keyword>
<keyword evidence="2" id="KW-0175">Coiled coil</keyword>
<proteinExistence type="predicted"/>